<protein>
    <submittedName>
        <fullName evidence="2">Uncharacterized protein</fullName>
    </submittedName>
</protein>
<keyword evidence="3" id="KW-1185">Reference proteome</keyword>
<feature type="compositionally biased region" description="Low complexity" evidence="1">
    <location>
        <begin position="64"/>
        <end position="77"/>
    </location>
</feature>
<dbReference type="AlphaFoldDB" id="A0A1A9WSQ4"/>
<evidence type="ECO:0000256" key="1">
    <source>
        <dbReference type="SAM" id="MobiDB-lite"/>
    </source>
</evidence>
<sequence>MQKIENNKTRTTTTKASVTLNLLVLYSDETLYDENYINFPLSSCTGVVASRFFAGGGANSLPLSSMKMTSESVSSSM</sequence>
<proteinExistence type="predicted"/>
<organism evidence="2 3">
    <name type="scientific">Glossina brevipalpis</name>
    <dbReference type="NCBI Taxonomy" id="37001"/>
    <lineage>
        <taxon>Eukaryota</taxon>
        <taxon>Metazoa</taxon>
        <taxon>Ecdysozoa</taxon>
        <taxon>Arthropoda</taxon>
        <taxon>Hexapoda</taxon>
        <taxon>Insecta</taxon>
        <taxon>Pterygota</taxon>
        <taxon>Neoptera</taxon>
        <taxon>Endopterygota</taxon>
        <taxon>Diptera</taxon>
        <taxon>Brachycera</taxon>
        <taxon>Muscomorpha</taxon>
        <taxon>Hippoboscoidea</taxon>
        <taxon>Glossinidae</taxon>
        <taxon>Glossina</taxon>
    </lineage>
</organism>
<dbReference type="EnsemblMetazoa" id="GBRI030616-RA">
    <property type="protein sequence ID" value="GBRI030616-PA"/>
    <property type="gene ID" value="GBRI030616"/>
</dbReference>
<evidence type="ECO:0000313" key="3">
    <source>
        <dbReference type="Proteomes" id="UP000091820"/>
    </source>
</evidence>
<reference evidence="2" key="2">
    <citation type="submission" date="2020-05" db="UniProtKB">
        <authorList>
            <consortium name="EnsemblMetazoa"/>
        </authorList>
    </citation>
    <scope>IDENTIFICATION</scope>
    <source>
        <strain evidence="2">IAEA</strain>
    </source>
</reference>
<reference evidence="3" key="1">
    <citation type="submission" date="2014-03" db="EMBL/GenBank/DDBJ databases">
        <authorList>
            <person name="Aksoy S."/>
            <person name="Warren W."/>
            <person name="Wilson R.K."/>
        </authorList>
    </citation>
    <scope>NUCLEOTIDE SEQUENCE [LARGE SCALE GENOMIC DNA]</scope>
    <source>
        <strain evidence="3">IAEA</strain>
    </source>
</reference>
<dbReference type="VEuPathDB" id="VectorBase:GBRI030616"/>
<dbReference type="Proteomes" id="UP000091820">
    <property type="component" value="Unassembled WGS sequence"/>
</dbReference>
<accession>A0A1A9WSQ4</accession>
<name>A0A1A9WSQ4_9MUSC</name>
<feature type="region of interest" description="Disordered" evidence="1">
    <location>
        <begin position="56"/>
        <end position="77"/>
    </location>
</feature>
<evidence type="ECO:0000313" key="2">
    <source>
        <dbReference type="EnsemblMetazoa" id="GBRI030616-PA"/>
    </source>
</evidence>